<dbReference type="EMBL" id="MU118046">
    <property type="protein sequence ID" value="KAF9646896.1"/>
    <property type="molecule type" value="Genomic_DNA"/>
</dbReference>
<sequence>MTSRRLYELDRSSAQFPVQLDQFLHDQEHVECIQNLPEEELAELINYLNDVLGQLDRVGQSFRKCFQVLQKICGLRAALPTSCQVSGAPSYTTETPVAFGGFCDVYRGTLGTGADICIKKIRICARDDIDEVKQSFCKEAVVWKHLSHPNIVPFIGVTLEPLQLMSEWVPGGELREYMRKNPNTNLIGLLLGVAEGLAYLHSCNVIHGDLKGPNIMVDESGNARITDFGLAVIARNPHSHRSTFDESGRTARWCAPEILRGGQFVGRESDVFSFGMVIIEVFTGKAPFGNDRTPAVIASIMTGKTPERPDHPGFTDDLWELTQRCLKEVPSDRPHVEEILAALKDMGRNRTVSPNQVNARPIQTHRSNKNEASSSIGPLLPGRTTGGHPSRQRRITGGTIPHAFWVAGIKPTESHGGPGEKRSVCVLDNVHSPKPGDQSVAYGSVKSPRTPHLHGWSNNTEKVSQGWHMSENHRAIAIPIQPQPQPRTSKKRGLWCRIKRFICCGQ</sequence>
<reference evidence="1" key="2">
    <citation type="journal article" date="2020" name="Nat. Commun.">
        <title>Large-scale genome sequencing of mycorrhizal fungi provides insights into the early evolution of symbiotic traits.</title>
        <authorList>
            <person name="Miyauchi S."/>
            <person name="Kiss E."/>
            <person name="Kuo A."/>
            <person name="Drula E."/>
            <person name="Kohler A."/>
            <person name="Sanchez-Garcia M."/>
            <person name="Morin E."/>
            <person name="Andreopoulos B."/>
            <person name="Barry K.W."/>
            <person name="Bonito G."/>
            <person name="Buee M."/>
            <person name="Carver A."/>
            <person name="Chen C."/>
            <person name="Cichocki N."/>
            <person name="Clum A."/>
            <person name="Culley D."/>
            <person name="Crous P.W."/>
            <person name="Fauchery L."/>
            <person name="Girlanda M."/>
            <person name="Hayes R.D."/>
            <person name="Keri Z."/>
            <person name="LaButti K."/>
            <person name="Lipzen A."/>
            <person name="Lombard V."/>
            <person name="Magnuson J."/>
            <person name="Maillard F."/>
            <person name="Murat C."/>
            <person name="Nolan M."/>
            <person name="Ohm R.A."/>
            <person name="Pangilinan J."/>
            <person name="Pereira M.F."/>
            <person name="Perotto S."/>
            <person name="Peter M."/>
            <person name="Pfister S."/>
            <person name="Riley R."/>
            <person name="Sitrit Y."/>
            <person name="Stielow J.B."/>
            <person name="Szollosi G."/>
            <person name="Zifcakova L."/>
            <person name="Stursova M."/>
            <person name="Spatafora J.W."/>
            <person name="Tedersoo L."/>
            <person name="Vaario L.M."/>
            <person name="Yamada A."/>
            <person name="Yan M."/>
            <person name="Wang P."/>
            <person name="Xu J."/>
            <person name="Bruns T."/>
            <person name="Baldrian P."/>
            <person name="Vilgalys R."/>
            <person name="Dunand C."/>
            <person name="Henrissat B."/>
            <person name="Grigoriev I.V."/>
            <person name="Hibbett D."/>
            <person name="Nagy L.G."/>
            <person name="Martin F.M."/>
        </authorList>
    </citation>
    <scope>NUCLEOTIDE SEQUENCE</scope>
    <source>
        <strain evidence="1">P2</strain>
    </source>
</reference>
<protein>
    <submittedName>
        <fullName evidence="1">Kinase-like protein</fullName>
    </submittedName>
</protein>
<evidence type="ECO:0000313" key="2">
    <source>
        <dbReference type="Proteomes" id="UP000886501"/>
    </source>
</evidence>
<name>A0ACB6ZBA9_THEGA</name>
<comment type="caution">
    <text evidence="1">The sequence shown here is derived from an EMBL/GenBank/DDBJ whole genome shotgun (WGS) entry which is preliminary data.</text>
</comment>
<gene>
    <name evidence="1" type="ORF">BDM02DRAFT_3117975</name>
</gene>
<keyword evidence="2" id="KW-1185">Reference proteome</keyword>
<accession>A0ACB6ZBA9</accession>
<proteinExistence type="predicted"/>
<organism evidence="1 2">
    <name type="scientific">Thelephora ganbajun</name>
    <name type="common">Ganba fungus</name>
    <dbReference type="NCBI Taxonomy" id="370292"/>
    <lineage>
        <taxon>Eukaryota</taxon>
        <taxon>Fungi</taxon>
        <taxon>Dikarya</taxon>
        <taxon>Basidiomycota</taxon>
        <taxon>Agaricomycotina</taxon>
        <taxon>Agaricomycetes</taxon>
        <taxon>Thelephorales</taxon>
        <taxon>Thelephoraceae</taxon>
        <taxon>Thelephora</taxon>
    </lineage>
</organism>
<reference evidence="1" key="1">
    <citation type="submission" date="2019-10" db="EMBL/GenBank/DDBJ databases">
        <authorList>
            <consortium name="DOE Joint Genome Institute"/>
            <person name="Kuo A."/>
            <person name="Miyauchi S."/>
            <person name="Kiss E."/>
            <person name="Drula E."/>
            <person name="Kohler A."/>
            <person name="Sanchez-Garcia M."/>
            <person name="Andreopoulos B."/>
            <person name="Barry K.W."/>
            <person name="Bonito G."/>
            <person name="Buee M."/>
            <person name="Carver A."/>
            <person name="Chen C."/>
            <person name="Cichocki N."/>
            <person name="Clum A."/>
            <person name="Culley D."/>
            <person name="Crous P.W."/>
            <person name="Fauchery L."/>
            <person name="Girlanda M."/>
            <person name="Hayes R."/>
            <person name="Keri Z."/>
            <person name="Labutti K."/>
            <person name="Lipzen A."/>
            <person name="Lombard V."/>
            <person name="Magnuson J."/>
            <person name="Maillard F."/>
            <person name="Morin E."/>
            <person name="Murat C."/>
            <person name="Nolan M."/>
            <person name="Ohm R."/>
            <person name="Pangilinan J."/>
            <person name="Pereira M."/>
            <person name="Perotto S."/>
            <person name="Peter M."/>
            <person name="Riley R."/>
            <person name="Sitrit Y."/>
            <person name="Stielow B."/>
            <person name="Szollosi G."/>
            <person name="Zifcakova L."/>
            <person name="Stursova M."/>
            <person name="Spatafora J.W."/>
            <person name="Tedersoo L."/>
            <person name="Vaario L.-M."/>
            <person name="Yamada A."/>
            <person name="Yan M."/>
            <person name="Wang P."/>
            <person name="Xu J."/>
            <person name="Bruns T."/>
            <person name="Baldrian P."/>
            <person name="Vilgalys R."/>
            <person name="Henrissat B."/>
            <person name="Grigoriev I.V."/>
            <person name="Hibbett D."/>
            <person name="Nagy L.G."/>
            <person name="Martin F.M."/>
        </authorList>
    </citation>
    <scope>NUCLEOTIDE SEQUENCE</scope>
    <source>
        <strain evidence="1">P2</strain>
    </source>
</reference>
<dbReference type="Proteomes" id="UP000886501">
    <property type="component" value="Unassembled WGS sequence"/>
</dbReference>
<evidence type="ECO:0000313" key="1">
    <source>
        <dbReference type="EMBL" id="KAF9646896.1"/>
    </source>
</evidence>